<evidence type="ECO:0000256" key="4">
    <source>
        <dbReference type="ARBA" id="ARBA00005259"/>
    </source>
</evidence>
<reference evidence="15" key="1">
    <citation type="journal article" date="2019" name="Int. J. Syst. Evol. Microbiol.">
        <title>The Global Catalogue of Microorganisms (GCM) 10K type strain sequencing project: providing services to taxonomists for standard genome sequencing and annotation.</title>
        <authorList>
            <consortium name="The Broad Institute Genomics Platform"/>
            <consortium name="The Broad Institute Genome Sequencing Center for Infectious Disease"/>
            <person name="Wu L."/>
            <person name="Ma J."/>
        </authorList>
    </citation>
    <scope>NUCLEOTIDE SEQUENCE [LARGE SCALE GENOMIC DNA]</scope>
    <source>
        <strain evidence="15">KCTC 62192</strain>
    </source>
</reference>
<comment type="catalytic activity">
    <reaction evidence="12">
        <text>5-amino-6-(5-phospho-D-ribitylamino)uracil + NADP(+) = 5-amino-6-(5-phospho-D-ribosylamino)uracil + NADPH + H(+)</text>
        <dbReference type="Rhea" id="RHEA:17845"/>
        <dbReference type="ChEBI" id="CHEBI:15378"/>
        <dbReference type="ChEBI" id="CHEBI:57783"/>
        <dbReference type="ChEBI" id="CHEBI:58349"/>
        <dbReference type="ChEBI" id="CHEBI:58421"/>
        <dbReference type="ChEBI" id="CHEBI:58453"/>
        <dbReference type="EC" id="1.1.1.193"/>
    </reaction>
</comment>
<sequence length="366" mass="37288">MSAEADGRYMRLALALGARGLGGCWPNPAVGCVLVKDGRIVGRGWTQPGGRPHAEVRALAQAGAAARGATAYVSLEPCAHHGKTPPCAEALVAAGVARVVTALEDPDPRVAGRGHALLRAAGIAVTEGIEAAAAERGHRGFLTRVRQGRPMMTLKLAASLDGRIATASGESQWITGPEARRRVHALRLAHDAVLVGGGTARADDPQLTVRGLGDVAQPVRLIAARRLDLPQGGRLAESVAAGPLWLLHDPGQTKQVASDYWQGLGARLIPVAAEGRQLDPAAMLAALGAAGLTRVFCEGGGALGASLLAAGLVDELVVIAAGLALGAEGRPALGALGIGALAEAPRFRLVESAPAGGDVMMRWEAA</sequence>
<evidence type="ECO:0000256" key="11">
    <source>
        <dbReference type="ARBA" id="ARBA00023268"/>
    </source>
</evidence>
<protein>
    <recommendedName>
        <fullName evidence="12">Riboflavin biosynthesis protein RibD</fullName>
    </recommendedName>
    <domain>
        <recommendedName>
            <fullName evidence="12">Diaminohydroxyphosphoribosylaminopyrimidine deaminase</fullName>
            <shortName evidence="12">DRAP deaminase</shortName>
            <ecNumber evidence="12">3.5.4.26</ecNumber>
        </recommendedName>
        <alternativeName>
            <fullName evidence="12">Riboflavin-specific deaminase</fullName>
        </alternativeName>
    </domain>
    <domain>
        <recommendedName>
            <fullName evidence="12">5-amino-6-(5-phosphoribosylamino)uracil reductase</fullName>
            <ecNumber evidence="12">1.1.1.193</ecNumber>
        </recommendedName>
        <alternativeName>
            <fullName evidence="12">HTP reductase</fullName>
        </alternativeName>
    </domain>
</protein>
<dbReference type="Gene3D" id="3.40.430.10">
    <property type="entry name" value="Dihydrofolate Reductase, subunit A"/>
    <property type="match status" value="1"/>
</dbReference>
<keyword evidence="10 12" id="KW-0560">Oxidoreductase</keyword>
<dbReference type="InterPro" id="IPR002125">
    <property type="entry name" value="CMP_dCMP_dom"/>
</dbReference>
<evidence type="ECO:0000256" key="8">
    <source>
        <dbReference type="ARBA" id="ARBA00022833"/>
    </source>
</evidence>
<keyword evidence="6 12" id="KW-0686">Riboflavin biosynthesis</keyword>
<dbReference type="InterPro" id="IPR016192">
    <property type="entry name" value="APOBEC/CMP_deaminase_Zn-bd"/>
</dbReference>
<dbReference type="PIRSF" id="PIRSF006769">
    <property type="entry name" value="RibD"/>
    <property type="match status" value="1"/>
</dbReference>
<dbReference type="Gene3D" id="3.40.140.10">
    <property type="entry name" value="Cytidine Deaminase, domain 2"/>
    <property type="match status" value="1"/>
</dbReference>
<dbReference type="Pfam" id="PF01872">
    <property type="entry name" value="RibD_C"/>
    <property type="match status" value="1"/>
</dbReference>
<dbReference type="SUPFAM" id="SSF53927">
    <property type="entry name" value="Cytidine deaminase-like"/>
    <property type="match status" value="1"/>
</dbReference>
<dbReference type="Proteomes" id="UP001595443">
    <property type="component" value="Unassembled WGS sequence"/>
</dbReference>
<dbReference type="InterPro" id="IPR050765">
    <property type="entry name" value="Riboflavin_Biosynth_HTPR"/>
</dbReference>
<comment type="pathway">
    <text evidence="3 12">Cofactor biosynthesis; riboflavin biosynthesis; 5-amino-6-(D-ribitylamino)uracil from GTP: step 3/4.</text>
</comment>
<evidence type="ECO:0000259" key="13">
    <source>
        <dbReference type="PROSITE" id="PS51747"/>
    </source>
</evidence>
<comment type="catalytic activity">
    <reaction evidence="12">
        <text>2,5-diamino-6-hydroxy-4-(5-phosphoribosylamino)-pyrimidine + H2O + H(+) = 5-amino-6-(5-phospho-D-ribosylamino)uracil + NH4(+)</text>
        <dbReference type="Rhea" id="RHEA:21868"/>
        <dbReference type="ChEBI" id="CHEBI:15377"/>
        <dbReference type="ChEBI" id="CHEBI:15378"/>
        <dbReference type="ChEBI" id="CHEBI:28938"/>
        <dbReference type="ChEBI" id="CHEBI:58453"/>
        <dbReference type="ChEBI" id="CHEBI:58614"/>
        <dbReference type="EC" id="3.5.4.26"/>
    </reaction>
</comment>
<evidence type="ECO:0000256" key="3">
    <source>
        <dbReference type="ARBA" id="ARBA00004910"/>
    </source>
</evidence>
<dbReference type="SUPFAM" id="SSF53597">
    <property type="entry name" value="Dihydrofolate reductase-like"/>
    <property type="match status" value="1"/>
</dbReference>
<keyword evidence="12 14" id="KW-0378">Hydrolase</keyword>
<comment type="function">
    <text evidence="1 12">Converts 2,5-diamino-6-(ribosylamino)-4(3h)-pyrimidinone 5'-phosphate into 5-amino-6-(ribosylamino)-2,4(1h,3h)-pyrimidinedione 5'-phosphate.</text>
</comment>
<organism evidence="14 15">
    <name type="scientific">Acidimangrovimonas pyrenivorans</name>
    <dbReference type="NCBI Taxonomy" id="2030798"/>
    <lineage>
        <taxon>Bacteria</taxon>
        <taxon>Pseudomonadati</taxon>
        <taxon>Pseudomonadota</taxon>
        <taxon>Alphaproteobacteria</taxon>
        <taxon>Rhodobacterales</taxon>
        <taxon>Paracoccaceae</taxon>
        <taxon>Acidimangrovimonas</taxon>
    </lineage>
</organism>
<dbReference type="InterPro" id="IPR002734">
    <property type="entry name" value="RibDG_C"/>
</dbReference>
<dbReference type="EC" id="1.1.1.193" evidence="12"/>
<dbReference type="InterPro" id="IPR011549">
    <property type="entry name" value="RibD_C"/>
</dbReference>
<feature type="domain" description="CMP/dCMP-type deaminase" evidence="13">
    <location>
        <begin position="4"/>
        <end position="125"/>
    </location>
</feature>
<evidence type="ECO:0000256" key="1">
    <source>
        <dbReference type="ARBA" id="ARBA00002151"/>
    </source>
</evidence>
<evidence type="ECO:0000256" key="12">
    <source>
        <dbReference type="PIRNR" id="PIRNR006769"/>
    </source>
</evidence>
<dbReference type="CDD" id="cd01284">
    <property type="entry name" value="Riboflavin_deaminase-reductase"/>
    <property type="match status" value="1"/>
</dbReference>
<dbReference type="GO" id="GO:0008703">
    <property type="term" value="F:5-amino-6-(5-phosphoribosylamino)uracil reductase activity"/>
    <property type="evidence" value="ECO:0007669"/>
    <property type="project" value="UniProtKB-EC"/>
</dbReference>
<dbReference type="InterPro" id="IPR016193">
    <property type="entry name" value="Cytidine_deaminase-like"/>
</dbReference>
<dbReference type="RefSeq" id="WP_377832876.1">
    <property type="nucleotide sequence ID" value="NZ_JBHRSK010000004.1"/>
</dbReference>
<keyword evidence="7 12" id="KW-0479">Metal-binding</keyword>
<keyword evidence="11" id="KW-0511">Multifunctional enzyme</keyword>
<evidence type="ECO:0000313" key="14">
    <source>
        <dbReference type="EMBL" id="MFC2968206.1"/>
    </source>
</evidence>
<keyword evidence="8 12" id="KW-0862">Zinc</keyword>
<comment type="similarity">
    <text evidence="5 12">In the C-terminal section; belongs to the HTP reductase family.</text>
</comment>
<keyword evidence="9 12" id="KW-0521">NADP</keyword>
<dbReference type="GO" id="GO:0008835">
    <property type="term" value="F:diaminohydroxyphosphoribosylaminopyrimidine deaminase activity"/>
    <property type="evidence" value="ECO:0007669"/>
    <property type="project" value="UniProtKB-EC"/>
</dbReference>
<comment type="similarity">
    <text evidence="4 12">In the N-terminal section; belongs to the cytidine and deoxycytidylate deaminase family.</text>
</comment>
<evidence type="ECO:0000256" key="7">
    <source>
        <dbReference type="ARBA" id="ARBA00022723"/>
    </source>
</evidence>
<proteinExistence type="inferred from homology"/>
<dbReference type="NCBIfam" id="TIGR00326">
    <property type="entry name" value="eubact_ribD"/>
    <property type="match status" value="1"/>
</dbReference>
<dbReference type="EC" id="3.5.4.26" evidence="12"/>
<evidence type="ECO:0000256" key="2">
    <source>
        <dbReference type="ARBA" id="ARBA00004882"/>
    </source>
</evidence>
<dbReference type="Pfam" id="PF00383">
    <property type="entry name" value="dCMP_cyt_deam_1"/>
    <property type="match status" value="1"/>
</dbReference>
<keyword evidence="15" id="KW-1185">Reference proteome</keyword>
<dbReference type="PANTHER" id="PTHR38011">
    <property type="entry name" value="DIHYDROFOLATE REDUCTASE FAMILY PROTEIN (AFU_ORTHOLOGUE AFUA_8G06820)"/>
    <property type="match status" value="1"/>
</dbReference>
<evidence type="ECO:0000313" key="15">
    <source>
        <dbReference type="Proteomes" id="UP001595443"/>
    </source>
</evidence>
<evidence type="ECO:0000256" key="10">
    <source>
        <dbReference type="ARBA" id="ARBA00023002"/>
    </source>
</evidence>
<dbReference type="NCBIfam" id="TIGR00227">
    <property type="entry name" value="ribD_Cterm"/>
    <property type="match status" value="1"/>
</dbReference>
<dbReference type="PROSITE" id="PS00903">
    <property type="entry name" value="CYT_DCMP_DEAMINASES_1"/>
    <property type="match status" value="1"/>
</dbReference>
<accession>A0ABV7AFQ3</accession>
<dbReference type="PANTHER" id="PTHR38011:SF7">
    <property type="entry name" value="2,5-DIAMINO-6-RIBOSYLAMINO-4(3H)-PYRIMIDINONE 5'-PHOSPHATE REDUCTASE"/>
    <property type="match status" value="1"/>
</dbReference>
<gene>
    <name evidence="14" type="primary">ribD</name>
    <name evidence="14" type="ORF">ACFOES_08875</name>
</gene>
<name>A0ABV7AFQ3_9RHOB</name>
<comment type="caution">
    <text evidence="14">The sequence shown here is derived from an EMBL/GenBank/DDBJ whole genome shotgun (WGS) entry which is preliminary data.</text>
</comment>
<dbReference type="EMBL" id="JBHRSK010000004">
    <property type="protein sequence ID" value="MFC2968206.1"/>
    <property type="molecule type" value="Genomic_DNA"/>
</dbReference>
<comment type="pathway">
    <text evidence="2 12">Cofactor biosynthesis; riboflavin biosynthesis; 5-amino-6-(D-ribitylamino)uracil from GTP: step 2/4.</text>
</comment>
<evidence type="ECO:0000256" key="9">
    <source>
        <dbReference type="ARBA" id="ARBA00022857"/>
    </source>
</evidence>
<evidence type="ECO:0000256" key="5">
    <source>
        <dbReference type="ARBA" id="ARBA00007417"/>
    </source>
</evidence>
<comment type="cofactor">
    <cofactor evidence="12">
        <name>Zn(2+)</name>
        <dbReference type="ChEBI" id="CHEBI:29105"/>
    </cofactor>
    <text evidence="12">Binds 1 zinc ion.</text>
</comment>
<evidence type="ECO:0000256" key="6">
    <source>
        <dbReference type="ARBA" id="ARBA00022619"/>
    </source>
</evidence>
<dbReference type="PROSITE" id="PS51747">
    <property type="entry name" value="CYT_DCMP_DEAMINASES_2"/>
    <property type="match status" value="1"/>
</dbReference>
<dbReference type="InterPro" id="IPR004794">
    <property type="entry name" value="Eubact_RibD"/>
</dbReference>
<dbReference type="InterPro" id="IPR024072">
    <property type="entry name" value="DHFR-like_dom_sf"/>
</dbReference>